<dbReference type="AlphaFoldDB" id="A0A455SS48"/>
<organism evidence="2">
    <name type="scientific">Thermosporothrix sp. COM3</name>
    <dbReference type="NCBI Taxonomy" id="2490863"/>
    <lineage>
        <taxon>Bacteria</taxon>
        <taxon>Bacillati</taxon>
        <taxon>Chloroflexota</taxon>
        <taxon>Ktedonobacteria</taxon>
        <taxon>Ktedonobacterales</taxon>
        <taxon>Thermosporotrichaceae</taxon>
        <taxon>Thermosporothrix</taxon>
    </lineage>
</organism>
<reference evidence="2" key="1">
    <citation type="submission" date="2018-12" db="EMBL/GenBank/DDBJ databases">
        <title>Novel natural products biosynthetic potential of the class Ktedonobacteria.</title>
        <authorList>
            <person name="Zheng Y."/>
            <person name="Saitou A."/>
            <person name="Wang C.M."/>
            <person name="Toyoda A."/>
            <person name="Minakuchi Y."/>
            <person name="Sekiguchi Y."/>
            <person name="Ueda K."/>
            <person name="Takano H."/>
            <person name="Sakai Y."/>
            <person name="Yokota A."/>
            <person name="Yabe S."/>
        </authorList>
    </citation>
    <scope>NUCLEOTIDE SEQUENCE</scope>
    <source>
        <strain evidence="2">COM3</strain>
    </source>
</reference>
<feature type="region of interest" description="Disordered" evidence="1">
    <location>
        <begin position="1"/>
        <end position="33"/>
    </location>
</feature>
<sequence length="57" mass="6155">MLKRLKGYKNNDSLLYTEKNGSGGESPELSGTNSDVRYTGCPADLNIKGFNVVVCTV</sequence>
<dbReference type="EMBL" id="AP019376">
    <property type="protein sequence ID" value="BBH90288.1"/>
    <property type="molecule type" value="Genomic_DNA"/>
</dbReference>
<proteinExistence type="predicted"/>
<evidence type="ECO:0000256" key="1">
    <source>
        <dbReference type="SAM" id="MobiDB-lite"/>
    </source>
</evidence>
<evidence type="ECO:0000313" key="2">
    <source>
        <dbReference type="EMBL" id="BBH90288.1"/>
    </source>
</evidence>
<name>A0A455SS48_9CHLR</name>
<gene>
    <name evidence="2" type="ORF">KTC_50390</name>
</gene>
<protein>
    <submittedName>
        <fullName evidence="2">Uncharacterized protein</fullName>
    </submittedName>
</protein>
<accession>A0A455SS48</accession>